<comment type="caution">
    <text evidence="1">The sequence shown here is derived from an EMBL/GenBank/DDBJ whole genome shotgun (WGS) entry which is preliminary data.</text>
</comment>
<reference evidence="1 2" key="1">
    <citation type="submission" date="2024-10" db="EMBL/GenBank/DDBJ databases">
        <title>Updated reference genomes for cyclostephanoid diatoms.</title>
        <authorList>
            <person name="Roberts W.R."/>
            <person name="Alverson A.J."/>
        </authorList>
    </citation>
    <scope>NUCLEOTIDE SEQUENCE [LARGE SCALE GENOMIC DNA]</scope>
    <source>
        <strain evidence="1 2">AJA276-08</strain>
    </source>
</reference>
<dbReference type="AlphaFoldDB" id="A0ABD3P2W6"/>
<gene>
    <name evidence="1" type="ORF">ACHAW5_000699</name>
</gene>
<proteinExistence type="predicted"/>
<organism evidence="1 2">
    <name type="scientific">Stephanodiscus triporus</name>
    <dbReference type="NCBI Taxonomy" id="2934178"/>
    <lineage>
        <taxon>Eukaryota</taxon>
        <taxon>Sar</taxon>
        <taxon>Stramenopiles</taxon>
        <taxon>Ochrophyta</taxon>
        <taxon>Bacillariophyta</taxon>
        <taxon>Coscinodiscophyceae</taxon>
        <taxon>Thalassiosirophycidae</taxon>
        <taxon>Stephanodiscales</taxon>
        <taxon>Stephanodiscaceae</taxon>
        <taxon>Stephanodiscus</taxon>
    </lineage>
</organism>
<evidence type="ECO:0000313" key="1">
    <source>
        <dbReference type="EMBL" id="KAL3782078.1"/>
    </source>
</evidence>
<name>A0ABD3P2W6_9STRA</name>
<sequence>MDRRLPGGGTGNMRVDGFQYGRYCGNSNFQLSDPAPAPINDIDLACKIHVDCYDSTPDNPD</sequence>
<dbReference type="InterPro" id="IPR036444">
    <property type="entry name" value="PLipase_A2_dom_sf"/>
</dbReference>
<dbReference type="Proteomes" id="UP001530315">
    <property type="component" value="Unassembled WGS sequence"/>
</dbReference>
<accession>A0ABD3P2W6</accession>
<dbReference type="Gene3D" id="1.20.90.10">
    <property type="entry name" value="Phospholipase A2 domain"/>
    <property type="match status" value="1"/>
</dbReference>
<dbReference type="EMBL" id="JALLAZ020001036">
    <property type="protein sequence ID" value="KAL3782078.1"/>
    <property type="molecule type" value="Genomic_DNA"/>
</dbReference>
<keyword evidence="2" id="KW-1185">Reference proteome</keyword>
<dbReference type="SUPFAM" id="SSF48619">
    <property type="entry name" value="Phospholipase A2, PLA2"/>
    <property type="match status" value="1"/>
</dbReference>
<evidence type="ECO:0000313" key="2">
    <source>
        <dbReference type="Proteomes" id="UP001530315"/>
    </source>
</evidence>
<protein>
    <submittedName>
        <fullName evidence="1">Uncharacterized protein</fullName>
    </submittedName>
</protein>